<dbReference type="PANTHER" id="PTHR47331">
    <property type="entry name" value="PHD-TYPE DOMAIN-CONTAINING PROTEIN"/>
    <property type="match status" value="1"/>
</dbReference>
<dbReference type="Gene3D" id="3.30.420.10">
    <property type="entry name" value="Ribonuclease H-like superfamily/Ribonuclease H"/>
    <property type="match status" value="1"/>
</dbReference>
<dbReference type="Pfam" id="PF17921">
    <property type="entry name" value="Integrase_H2C2"/>
    <property type="match status" value="1"/>
</dbReference>
<gene>
    <name evidence="2" type="ORF">SKAU_G00097340</name>
</gene>
<comment type="caution">
    <text evidence="2">The sequence shown here is derived from an EMBL/GenBank/DDBJ whole genome shotgun (WGS) entry which is preliminary data.</text>
</comment>
<sequence>MCGCTGAGDSDCVLAIVPIQVKTKKGNKVVKTYAFLDPGSSATFCTEALMDELNVSGRRTDILLRTMGDEKSVSSYIVRGLEVSSLEDNNFLKLPDVFSQSTIPVNKENVPLQEDVDRWPYLKRAHLLCIEAEVGLLIGTNVPKAIEPWQVISSVGEGPYAVRTMLGWTVNGPIKEDSGVTARGERIHLTANRISVVQLDELWKQQFKFDFPECHQDELEMSREDRQFIDLVSQSTKLEQGHYSICFPLRNGNVNMPNNRKVVEQRALSLRKKFEKNVSFHADYTSFMGDNITKGHAVRVPFEEVNRDDGRLWYIPHHGVYHPKKHKIRVVFDCGASFREDVLKITVQFNTSVNTVLQNFYVDDCLKSVSTEEEAVSLLRSERHLCQGRILPNGMELHQLENFEVGRCFKPPGFGEAVSAQLHHFADASEEGYGTASYLLSRNSYNQVHCAFILGKARVAPLKPTTIPHMELTAVTVAGNMDKMLRRELQLQLEDSVFWSDSTVVLKYISNETTSFRTFVANRVSAVLKKAVAVILKVKAILLSLSRKRKELSETITQTTVDENQQERLLDKEMHSFRAKVGMSRISVKELAEAEMVVVRYSQRKRFPGEISTLKKGENVKRSSHIYKLSPVLQDGVLRDGGRLSRAAMPEESKHPAILSKDVHIADLMLRQIHQDVGHSGRNHILSKLRTRYWITGASVAIKRILSKCVICRRLHGAPGLQRIADLPQDRVLPDEPPFTNVGVDYFGPFEVKRGRSVVKRYGVIFTCLAIRAVHIEVASSLDTDSFINALRRFIARRGQVSVIRSDNGTNFVGGECELREAIKEWNCTKIENTLRQNGIKWMFNPPTGSHHGGVWERLIRSVRKVLNATLKVQTLDEEGLQTVLCEAEAINSRPITKVSSDSNDLEALTPNHLLLLKTKPSLPPGLFQSEYLYGRRRWRQVQYMSDLFWKRWTPEYLPLLQERQKWTRATRNFTQGDVVLLVDDSAPRNSWIMGKIIQAIPDRLGLVRQVHIQTKTNTLDRPITKVCLLQEARMRQQYRLVSHAKNARHTALQDDTLSPNSRVWHHANNKSLIWTCKFRDPPAAIMDH</sequence>
<dbReference type="InterPro" id="IPR040676">
    <property type="entry name" value="DUF5641"/>
</dbReference>
<reference evidence="2" key="1">
    <citation type="journal article" date="2023" name="Science">
        <title>Genome structures resolve the early diversification of teleost fishes.</title>
        <authorList>
            <person name="Parey E."/>
            <person name="Louis A."/>
            <person name="Montfort J."/>
            <person name="Bouchez O."/>
            <person name="Roques C."/>
            <person name="Iampietro C."/>
            <person name="Lluch J."/>
            <person name="Castinel A."/>
            <person name="Donnadieu C."/>
            <person name="Desvignes T."/>
            <person name="Floi Bucao C."/>
            <person name="Jouanno E."/>
            <person name="Wen M."/>
            <person name="Mejri S."/>
            <person name="Dirks R."/>
            <person name="Jansen H."/>
            <person name="Henkel C."/>
            <person name="Chen W.J."/>
            <person name="Zahm M."/>
            <person name="Cabau C."/>
            <person name="Klopp C."/>
            <person name="Thompson A.W."/>
            <person name="Robinson-Rechavi M."/>
            <person name="Braasch I."/>
            <person name="Lecointre G."/>
            <person name="Bobe J."/>
            <person name="Postlethwait J.H."/>
            <person name="Berthelot C."/>
            <person name="Roest Crollius H."/>
            <person name="Guiguen Y."/>
        </authorList>
    </citation>
    <scope>NUCLEOTIDE SEQUENCE</scope>
    <source>
        <strain evidence="2">WJC10195</strain>
    </source>
</reference>
<organism evidence="2 3">
    <name type="scientific">Synaphobranchus kaupii</name>
    <name type="common">Kaup's arrowtooth eel</name>
    <dbReference type="NCBI Taxonomy" id="118154"/>
    <lineage>
        <taxon>Eukaryota</taxon>
        <taxon>Metazoa</taxon>
        <taxon>Chordata</taxon>
        <taxon>Craniata</taxon>
        <taxon>Vertebrata</taxon>
        <taxon>Euteleostomi</taxon>
        <taxon>Actinopterygii</taxon>
        <taxon>Neopterygii</taxon>
        <taxon>Teleostei</taxon>
        <taxon>Anguilliformes</taxon>
        <taxon>Synaphobranchidae</taxon>
        <taxon>Synaphobranchus</taxon>
    </lineage>
</organism>
<dbReference type="EMBL" id="JAINUF010000003">
    <property type="protein sequence ID" value="KAJ8369706.1"/>
    <property type="molecule type" value="Genomic_DNA"/>
</dbReference>
<feature type="domain" description="Integrase catalytic" evidence="1">
    <location>
        <begin position="733"/>
        <end position="919"/>
    </location>
</feature>
<name>A0A9Q1J723_SYNKA</name>
<dbReference type="InterPro" id="IPR012337">
    <property type="entry name" value="RNaseH-like_sf"/>
</dbReference>
<evidence type="ECO:0000259" key="1">
    <source>
        <dbReference type="PROSITE" id="PS50994"/>
    </source>
</evidence>
<dbReference type="InterPro" id="IPR041588">
    <property type="entry name" value="Integrase_H2C2"/>
</dbReference>
<dbReference type="InterPro" id="IPR001584">
    <property type="entry name" value="Integrase_cat-core"/>
</dbReference>
<proteinExistence type="predicted"/>
<accession>A0A9Q1J723</accession>
<evidence type="ECO:0000313" key="3">
    <source>
        <dbReference type="Proteomes" id="UP001152622"/>
    </source>
</evidence>
<dbReference type="SUPFAM" id="SSF53098">
    <property type="entry name" value="Ribonuclease H-like"/>
    <property type="match status" value="1"/>
</dbReference>
<dbReference type="Proteomes" id="UP001152622">
    <property type="component" value="Chromosome 3"/>
</dbReference>
<dbReference type="PROSITE" id="PS50994">
    <property type="entry name" value="INTEGRASE"/>
    <property type="match status" value="1"/>
</dbReference>
<dbReference type="Gene3D" id="1.10.340.70">
    <property type="match status" value="1"/>
</dbReference>
<dbReference type="OrthoDB" id="8046937at2759"/>
<dbReference type="InterPro" id="IPR008042">
    <property type="entry name" value="Retrotrans_Pao"/>
</dbReference>
<dbReference type="InterPro" id="IPR036397">
    <property type="entry name" value="RNaseH_sf"/>
</dbReference>
<dbReference type="Pfam" id="PF18701">
    <property type="entry name" value="DUF5641"/>
    <property type="match status" value="1"/>
</dbReference>
<dbReference type="PANTHER" id="PTHR47331:SF1">
    <property type="entry name" value="GAG-LIKE PROTEIN"/>
    <property type="match status" value="1"/>
</dbReference>
<evidence type="ECO:0000313" key="2">
    <source>
        <dbReference type="EMBL" id="KAJ8369706.1"/>
    </source>
</evidence>
<dbReference type="GO" id="GO:0003676">
    <property type="term" value="F:nucleic acid binding"/>
    <property type="evidence" value="ECO:0007669"/>
    <property type="project" value="InterPro"/>
</dbReference>
<dbReference type="GO" id="GO:0015074">
    <property type="term" value="P:DNA integration"/>
    <property type="evidence" value="ECO:0007669"/>
    <property type="project" value="InterPro"/>
</dbReference>
<protein>
    <recommendedName>
        <fullName evidence="1">Integrase catalytic domain-containing protein</fullName>
    </recommendedName>
</protein>
<dbReference type="AlphaFoldDB" id="A0A9Q1J723"/>
<dbReference type="Pfam" id="PF05380">
    <property type="entry name" value="Peptidase_A17"/>
    <property type="match status" value="1"/>
</dbReference>
<keyword evidence="3" id="KW-1185">Reference proteome</keyword>